<keyword evidence="9" id="KW-1185">Reference proteome</keyword>
<gene>
    <name evidence="8" type="primary">glcF</name>
    <name evidence="8" type="ORF">KDM92_06425</name>
</gene>
<dbReference type="InterPro" id="IPR012257">
    <property type="entry name" value="Glc_ox_4Fe-4S"/>
</dbReference>
<feature type="domain" description="4Fe-4S ferredoxin-type" evidence="7">
    <location>
        <begin position="66"/>
        <end position="89"/>
    </location>
</feature>
<dbReference type="PIRSF" id="PIRSF000139">
    <property type="entry name" value="Glc_ox_4Fe-4S"/>
    <property type="match status" value="1"/>
</dbReference>
<dbReference type="GO" id="GO:0019154">
    <property type="term" value="F:glycolate dehydrogenase activity"/>
    <property type="evidence" value="ECO:0007669"/>
    <property type="project" value="UniProtKB-EC"/>
</dbReference>
<feature type="domain" description="4Fe-4S ferredoxin-type" evidence="7">
    <location>
        <begin position="16"/>
        <end position="47"/>
    </location>
</feature>
<feature type="compositionally biased region" description="Polar residues" evidence="6">
    <location>
        <begin position="443"/>
        <end position="461"/>
    </location>
</feature>
<dbReference type="PANTHER" id="PTHR32479:SF17">
    <property type="entry name" value="GLYCOLATE OXIDASE IRON-SULFUR SUBUNIT"/>
    <property type="match status" value="1"/>
</dbReference>
<dbReference type="GO" id="GO:0051539">
    <property type="term" value="F:4 iron, 4 sulfur cluster binding"/>
    <property type="evidence" value="ECO:0007669"/>
    <property type="project" value="UniProtKB-KW"/>
</dbReference>
<evidence type="ECO:0000259" key="7">
    <source>
        <dbReference type="PROSITE" id="PS51379"/>
    </source>
</evidence>
<dbReference type="SUPFAM" id="SSF46548">
    <property type="entry name" value="alpha-helical ferredoxin"/>
    <property type="match status" value="1"/>
</dbReference>
<keyword evidence="8" id="KW-0560">Oxidoreductase</keyword>
<dbReference type="InterPro" id="IPR017896">
    <property type="entry name" value="4Fe4S_Fe-S-bd"/>
</dbReference>
<organism evidence="8 9">
    <name type="scientific">Undibacterium baiyunense</name>
    <dbReference type="NCBI Taxonomy" id="2828731"/>
    <lineage>
        <taxon>Bacteria</taxon>
        <taxon>Pseudomonadati</taxon>
        <taxon>Pseudomonadota</taxon>
        <taxon>Betaproteobacteria</taxon>
        <taxon>Burkholderiales</taxon>
        <taxon>Oxalobacteraceae</taxon>
        <taxon>Undibacterium</taxon>
    </lineage>
</organism>
<evidence type="ECO:0000256" key="2">
    <source>
        <dbReference type="ARBA" id="ARBA00022723"/>
    </source>
</evidence>
<proteinExistence type="predicted"/>
<keyword evidence="3" id="KW-0677">Repeat</keyword>
<feature type="region of interest" description="Disordered" evidence="6">
    <location>
        <begin position="442"/>
        <end position="493"/>
    </location>
</feature>
<dbReference type="Proteomes" id="UP000680158">
    <property type="component" value="Unassembled WGS sequence"/>
</dbReference>
<dbReference type="EMBL" id="JAGSPM010000003">
    <property type="protein sequence ID" value="MBR7746211.1"/>
    <property type="molecule type" value="Genomic_DNA"/>
</dbReference>
<dbReference type="Pfam" id="PF02754">
    <property type="entry name" value="CCG"/>
    <property type="match status" value="2"/>
</dbReference>
<dbReference type="RefSeq" id="WP_212683572.1">
    <property type="nucleotide sequence ID" value="NZ_JAGSPM010000003.1"/>
</dbReference>
<evidence type="ECO:0000256" key="3">
    <source>
        <dbReference type="ARBA" id="ARBA00022737"/>
    </source>
</evidence>
<dbReference type="InterPro" id="IPR009051">
    <property type="entry name" value="Helical_ferredxn"/>
</dbReference>
<keyword evidence="2" id="KW-0479">Metal-binding</keyword>
<evidence type="ECO:0000256" key="6">
    <source>
        <dbReference type="SAM" id="MobiDB-lite"/>
    </source>
</evidence>
<dbReference type="InterPro" id="IPR004017">
    <property type="entry name" value="Cys_rich_dom"/>
</dbReference>
<dbReference type="PROSITE" id="PS51379">
    <property type="entry name" value="4FE4S_FER_2"/>
    <property type="match status" value="2"/>
</dbReference>
<dbReference type="Pfam" id="PF13183">
    <property type="entry name" value="Fer4_8"/>
    <property type="match status" value="1"/>
</dbReference>
<dbReference type="PROSITE" id="PS00198">
    <property type="entry name" value="4FE4S_FER_1"/>
    <property type="match status" value="1"/>
</dbReference>
<keyword evidence="4" id="KW-0408">Iron</keyword>
<evidence type="ECO:0000313" key="8">
    <source>
        <dbReference type="EMBL" id="MBR7746211.1"/>
    </source>
</evidence>
<evidence type="ECO:0000256" key="4">
    <source>
        <dbReference type="ARBA" id="ARBA00023004"/>
    </source>
</evidence>
<dbReference type="InterPro" id="IPR017900">
    <property type="entry name" value="4Fe4S_Fe_S_CS"/>
</dbReference>
<dbReference type="EC" id="1.1.99.14" evidence="8"/>
<dbReference type="GO" id="GO:0046872">
    <property type="term" value="F:metal ion binding"/>
    <property type="evidence" value="ECO:0007669"/>
    <property type="project" value="UniProtKB-KW"/>
</dbReference>
<feature type="compositionally biased region" description="Basic residues" evidence="6">
    <location>
        <begin position="471"/>
        <end position="493"/>
    </location>
</feature>
<protein>
    <submittedName>
        <fullName evidence="8">Glycolate oxidase subunit GlcF</fullName>
        <ecNumber evidence="8">1.1.99.14</ecNumber>
    </submittedName>
</protein>
<dbReference type="Gene3D" id="1.10.1060.10">
    <property type="entry name" value="Alpha-helical ferredoxin"/>
    <property type="match status" value="1"/>
</dbReference>
<evidence type="ECO:0000256" key="1">
    <source>
        <dbReference type="ARBA" id="ARBA00022485"/>
    </source>
</evidence>
<evidence type="ECO:0000256" key="5">
    <source>
        <dbReference type="ARBA" id="ARBA00023014"/>
    </source>
</evidence>
<reference evidence="8 9" key="1">
    <citation type="submission" date="2021-04" db="EMBL/GenBank/DDBJ databases">
        <title>novel species isolated from subtropical streams in China.</title>
        <authorList>
            <person name="Lu H."/>
        </authorList>
    </citation>
    <scope>NUCLEOTIDE SEQUENCE [LARGE SCALE GENOMIC DNA]</scope>
    <source>
        <strain evidence="8 9">BYS107W</strain>
    </source>
</reference>
<accession>A0A941I3A4</accession>
<dbReference type="PANTHER" id="PTHR32479">
    <property type="entry name" value="GLYCOLATE OXIDASE IRON-SULFUR SUBUNIT"/>
    <property type="match status" value="1"/>
</dbReference>
<comment type="caution">
    <text evidence="8">The sequence shown here is derived from an EMBL/GenBank/DDBJ whole genome shotgun (WGS) entry which is preliminary data.</text>
</comment>
<keyword evidence="5" id="KW-0411">Iron-sulfur</keyword>
<name>A0A941I3A4_9BURK</name>
<sequence length="493" mass="53875">MQTNISETYKHTTEGQEAEQILRQCVHCGMCNATCPTYQLLGDELDGPRGRIYLIKQVLEGKQATQKTQTHLDRCLTCRSCETTCPSGVQYGRLLEIGRGIVELQVARSWSQKMFRSALKNGLSNPRLFQHALRWGRRLKPVLPQQLQEKIPAITALTSTSISTNTAQHQRQVILLEGCVQGSLAPNINAATKRVLQRLQVESIVATEAECCGAVRLHLSDVSGAQAAARQNIDTWWSIINQATESAQAEIAIVMTASGCGVTVKDYATLLAHDAAYAEKAKRISSLTVDLSEYLMNFLPELIALVGGDILQKLTWHAPCSLQHGQQVRGKLEKILASLGVDVRSCENSHLCCGSAGTYSILQPTLARQLRDNKIAALEQTQPDIIISANMACQQHLQVATKIPVLHWVEVLDQAMDKLLTTTKESLAPILVAENAETVVLPAQSSTSHSENASHAVNDKTTVALDPKTNLAKKKQSKKKLINAAKAKKAKVS</sequence>
<evidence type="ECO:0000313" key="9">
    <source>
        <dbReference type="Proteomes" id="UP000680158"/>
    </source>
</evidence>
<dbReference type="NCBIfam" id="NF008434">
    <property type="entry name" value="PRK11274.1"/>
    <property type="match status" value="1"/>
</dbReference>
<dbReference type="AlphaFoldDB" id="A0A941I3A4"/>
<keyword evidence="1" id="KW-0004">4Fe-4S</keyword>